<feature type="compositionally biased region" description="Low complexity" evidence="1">
    <location>
        <begin position="158"/>
        <end position="167"/>
    </location>
</feature>
<dbReference type="AlphaFoldDB" id="A0A8S3XT48"/>
<protein>
    <submittedName>
        <fullName evidence="2">(apollo) hypothetical protein</fullName>
    </submittedName>
</protein>
<sequence length="265" mass="30005">MNCLSARNGGTEVNIEEPSAPPYYPVQPPYNPEFVYEHFEDSRSLQTWGVYQIESHTISAYEDISKCDDRKRRSLYVQSQLFTECLSRSVVLRSLMSDREFLTEPFEGEEEHAAVGFVHPAVRSYMYSPMGGDSDSPDEATVKCRTWTDGTLAPPQADSSDTDSSTTSDEDSEEREYETGGGDADYRTLTPNKRLDNSTRCDNDFKWMPNGDIMEEETEAASLGTRPDEYNSTSLDRRRRIPGDRNERDRKSRSSLTAKPPTSPV</sequence>
<dbReference type="Proteomes" id="UP000691718">
    <property type="component" value="Unassembled WGS sequence"/>
</dbReference>
<feature type="region of interest" description="Disordered" evidence="1">
    <location>
        <begin position="148"/>
        <end position="265"/>
    </location>
</feature>
<evidence type="ECO:0000256" key="1">
    <source>
        <dbReference type="SAM" id="MobiDB-lite"/>
    </source>
</evidence>
<accession>A0A8S3XT48</accession>
<feature type="compositionally biased region" description="Basic and acidic residues" evidence="1">
    <location>
        <begin position="241"/>
        <end position="252"/>
    </location>
</feature>
<dbReference type="EMBL" id="CAJQZP010001332">
    <property type="protein sequence ID" value="CAG5039709.1"/>
    <property type="molecule type" value="Genomic_DNA"/>
</dbReference>
<reference evidence="2" key="1">
    <citation type="submission" date="2021-04" db="EMBL/GenBank/DDBJ databases">
        <authorList>
            <person name="Tunstrom K."/>
        </authorList>
    </citation>
    <scope>NUCLEOTIDE SEQUENCE</scope>
</reference>
<comment type="caution">
    <text evidence="2">The sequence shown here is derived from an EMBL/GenBank/DDBJ whole genome shotgun (WGS) entry which is preliminary data.</text>
</comment>
<organism evidence="2 3">
    <name type="scientific">Parnassius apollo</name>
    <name type="common">Apollo butterfly</name>
    <name type="synonym">Papilio apollo</name>
    <dbReference type="NCBI Taxonomy" id="110799"/>
    <lineage>
        <taxon>Eukaryota</taxon>
        <taxon>Metazoa</taxon>
        <taxon>Ecdysozoa</taxon>
        <taxon>Arthropoda</taxon>
        <taxon>Hexapoda</taxon>
        <taxon>Insecta</taxon>
        <taxon>Pterygota</taxon>
        <taxon>Neoptera</taxon>
        <taxon>Endopterygota</taxon>
        <taxon>Lepidoptera</taxon>
        <taxon>Glossata</taxon>
        <taxon>Ditrysia</taxon>
        <taxon>Papilionoidea</taxon>
        <taxon>Papilionidae</taxon>
        <taxon>Parnassiinae</taxon>
        <taxon>Parnassini</taxon>
        <taxon>Parnassius</taxon>
        <taxon>Parnassius</taxon>
    </lineage>
</organism>
<dbReference type="OrthoDB" id="6516566at2759"/>
<evidence type="ECO:0000313" key="2">
    <source>
        <dbReference type="EMBL" id="CAG5039709.1"/>
    </source>
</evidence>
<evidence type="ECO:0000313" key="3">
    <source>
        <dbReference type="Proteomes" id="UP000691718"/>
    </source>
</evidence>
<proteinExistence type="predicted"/>
<feature type="compositionally biased region" description="Basic and acidic residues" evidence="1">
    <location>
        <begin position="193"/>
        <end position="205"/>
    </location>
</feature>
<name>A0A8S3XT48_PARAO</name>
<feature type="region of interest" description="Disordered" evidence="1">
    <location>
        <begin position="1"/>
        <end position="20"/>
    </location>
</feature>
<gene>
    <name evidence="2" type="ORF">PAPOLLO_LOCUS21677</name>
</gene>
<keyword evidence="3" id="KW-1185">Reference proteome</keyword>